<dbReference type="AlphaFoldDB" id="A0A2P2QPR3"/>
<keyword evidence="1" id="KW-0812">Transmembrane</keyword>
<reference evidence="2" key="1">
    <citation type="submission" date="2018-02" db="EMBL/GenBank/DDBJ databases">
        <title>Rhizophora mucronata_Transcriptome.</title>
        <authorList>
            <person name="Meera S.P."/>
            <person name="Sreeshan A."/>
            <person name="Augustine A."/>
        </authorList>
    </citation>
    <scope>NUCLEOTIDE SEQUENCE</scope>
    <source>
        <tissue evidence="2">Leaf</tissue>
    </source>
</reference>
<evidence type="ECO:0000256" key="1">
    <source>
        <dbReference type="SAM" id="Phobius"/>
    </source>
</evidence>
<keyword evidence="1" id="KW-1133">Transmembrane helix</keyword>
<keyword evidence="1" id="KW-0472">Membrane</keyword>
<name>A0A2P2QPR3_RHIMU</name>
<accession>A0A2P2QPR3</accession>
<evidence type="ECO:0000313" key="2">
    <source>
        <dbReference type="EMBL" id="MBX68915.1"/>
    </source>
</evidence>
<feature type="transmembrane region" description="Helical" evidence="1">
    <location>
        <begin position="48"/>
        <end position="66"/>
    </location>
</feature>
<sequence length="94" mass="10708">MLTSGSFSVISMSKKMGKLCNTYTVTWKKHTTLFSQQLQCKASLMKRLLFLLFCVIISGTGIGFPYNRMTENQSVSNPFIYIINSPERHSAKYI</sequence>
<organism evidence="2">
    <name type="scientific">Rhizophora mucronata</name>
    <name type="common">Asiatic mangrove</name>
    <dbReference type="NCBI Taxonomy" id="61149"/>
    <lineage>
        <taxon>Eukaryota</taxon>
        <taxon>Viridiplantae</taxon>
        <taxon>Streptophyta</taxon>
        <taxon>Embryophyta</taxon>
        <taxon>Tracheophyta</taxon>
        <taxon>Spermatophyta</taxon>
        <taxon>Magnoliopsida</taxon>
        <taxon>eudicotyledons</taxon>
        <taxon>Gunneridae</taxon>
        <taxon>Pentapetalae</taxon>
        <taxon>rosids</taxon>
        <taxon>fabids</taxon>
        <taxon>Malpighiales</taxon>
        <taxon>Rhizophoraceae</taxon>
        <taxon>Rhizophora</taxon>
    </lineage>
</organism>
<dbReference type="EMBL" id="GGEC01088431">
    <property type="protein sequence ID" value="MBX68915.1"/>
    <property type="molecule type" value="Transcribed_RNA"/>
</dbReference>
<proteinExistence type="predicted"/>
<protein>
    <submittedName>
        <fullName evidence="2">Uncharacterized protein</fullName>
    </submittedName>
</protein>